<sequence>MKKTNGGVHTTKKSTLFTNNYLLNPIKLDLEFKKKLPKKTVIKNKDVTMGNTGSRKSSRAVKKPKQLEVGFKKTAPKSSYVPIAYIPEKIKEYEDLIEKKRIEIKKYEDKISELRIKKIEAETKAKILEDVSTSMSKFKF</sequence>
<keyword evidence="1" id="KW-0175">Coiled coil</keyword>
<evidence type="ECO:0000256" key="2">
    <source>
        <dbReference type="SAM" id="MobiDB-lite"/>
    </source>
</evidence>
<feature type="region of interest" description="Disordered" evidence="2">
    <location>
        <begin position="43"/>
        <end position="63"/>
    </location>
</feature>
<organism evidence="3">
    <name type="scientific">viral metagenome</name>
    <dbReference type="NCBI Taxonomy" id="1070528"/>
    <lineage>
        <taxon>unclassified sequences</taxon>
        <taxon>metagenomes</taxon>
        <taxon>organismal metagenomes</taxon>
    </lineage>
</organism>
<evidence type="ECO:0000256" key="1">
    <source>
        <dbReference type="SAM" id="Coils"/>
    </source>
</evidence>
<accession>A0A6C0J4K2</accession>
<evidence type="ECO:0000313" key="3">
    <source>
        <dbReference type="EMBL" id="QHT98877.1"/>
    </source>
</evidence>
<dbReference type="AlphaFoldDB" id="A0A6C0J4K2"/>
<dbReference type="EMBL" id="MN740297">
    <property type="protein sequence ID" value="QHT98877.1"/>
    <property type="molecule type" value="Genomic_DNA"/>
</dbReference>
<protein>
    <submittedName>
        <fullName evidence="3">Uncharacterized protein</fullName>
    </submittedName>
</protein>
<reference evidence="3" key="1">
    <citation type="journal article" date="2020" name="Nature">
        <title>Giant virus diversity and host interactions through global metagenomics.</title>
        <authorList>
            <person name="Schulz F."/>
            <person name="Roux S."/>
            <person name="Paez-Espino D."/>
            <person name="Jungbluth S."/>
            <person name="Walsh D.A."/>
            <person name="Denef V.J."/>
            <person name="McMahon K.D."/>
            <person name="Konstantinidis K.T."/>
            <person name="Eloe-Fadrosh E.A."/>
            <person name="Kyrpides N.C."/>
            <person name="Woyke T."/>
        </authorList>
    </citation>
    <scope>NUCLEOTIDE SEQUENCE</scope>
    <source>
        <strain evidence="3">GVMAG-M-3300025695-21</strain>
    </source>
</reference>
<name>A0A6C0J4K2_9ZZZZ</name>
<feature type="coiled-coil region" evidence="1">
    <location>
        <begin position="90"/>
        <end position="131"/>
    </location>
</feature>
<proteinExistence type="predicted"/>